<feature type="region of interest" description="Disordered" evidence="1">
    <location>
        <begin position="452"/>
        <end position="495"/>
    </location>
</feature>
<gene>
    <name evidence="3" type="ORF">HH304_08440</name>
</gene>
<dbReference type="RefSeq" id="WP_169680150.1">
    <property type="nucleotide sequence ID" value="NZ_JABBNU010000004.1"/>
</dbReference>
<accession>A0A848J1S7</accession>
<feature type="compositionally biased region" description="Basic and acidic residues" evidence="1">
    <location>
        <begin position="465"/>
        <end position="495"/>
    </location>
</feature>
<comment type="caution">
    <text evidence="3">The sequence shown here is derived from an EMBL/GenBank/DDBJ whole genome shotgun (WGS) entry which is preliminary data.</text>
</comment>
<evidence type="ECO:0000256" key="2">
    <source>
        <dbReference type="SAM" id="Phobius"/>
    </source>
</evidence>
<evidence type="ECO:0000313" key="3">
    <source>
        <dbReference type="EMBL" id="NMM48424.1"/>
    </source>
</evidence>
<feature type="transmembrane region" description="Helical" evidence="2">
    <location>
        <begin position="7"/>
        <end position="25"/>
    </location>
</feature>
<proteinExistence type="predicted"/>
<keyword evidence="2" id="KW-0812">Transmembrane</keyword>
<dbReference type="AlphaFoldDB" id="A0A848J1S7"/>
<reference evidence="3 4" key="1">
    <citation type="submission" date="2020-04" db="EMBL/GenBank/DDBJ databases">
        <title>Flammeovirgaceae bacterium KN852 isolated from deep sea.</title>
        <authorList>
            <person name="Zhang D.-C."/>
        </authorList>
    </citation>
    <scope>NUCLEOTIDE SEQUENCE [LARGE SCALE GENOMIC DNA]</scope>
    <source>
        <strain evidence="3 4">KN852</strain>
    </source>
</reference>
<name>A0A848J1S7_9BACT</name>
<dbReference type="Proteomes" id="UP000559010">
    <property type="component" value="Unassembled WGS sequence"/>
</dbReference>
<keyword evidence="2" id="KW-0472">Membrane</keyword>
<dbReference type="InterPro" id="IPR012683">
    <property type="entry name" value="CHP02302_TM"/>
</dbReference>
<organism evidence="3 4">
    <name type="scientific">Marinigracilibium pacificum</name>
    <dbReference type="NCBI Taxonomy" id="2729599"/>
    <lineage>
        <taxon>Bacteria</taxon>
        <taxon>Pseudomonadati</taxon>
        <taxon>Bacteroidota</taxon>
        <taxon>Cytophagia</taxon>
        <taxon>Cytophagales</taxon>
        <taxon>Flammeovirgaceae</taxon>
        <taxon>Marinigracilibium</taxon>
    </lineage>
</organism>
<dbReference type="EMBL" id="JABBNU010000004">
    <property type="protein sequence ID" value="NMM48424.1"/>
    <property type="molecule type" value="Genomic_DNA"/>
</dbReference>
<keyword evidence="2" id="KW-1133">Transmembrane helix</keyword>
<sequence length="707" mass="80607">MKILLQSIFYSFGLSLILILLGDGYEDVYYWAYGLFIVTLAGFLISFQFFTLNAQNVLDFINSNEPLVQSSTGLITKKNKSLVEEIQLERIKKYVIEALKKLSPPISLFNTFLFALFTLIAWYLVNQAKMENDRVLGITPGSVTNDSLNQANENLKIAFGIDKASMRVIPPSYTGKRSFYSDLESISIPERSTLIINIESKPERNLFVIENLNDTINFNENEKGKYFYRSENVTSDKIVEIGVLTEGEFLSVTSFSINVIPDNAPEITFIKPVEEYLITPFKSDFKFDIITMVKDDYAITDVKIVTTVSRGSGESVKFRDQEFDMVRVGNGRYAFSLTTNSLSLEPGDEVYFHVRATDNKEPAANITKSQTRFIKLVDENADKLTYSGGMAVDIMPEYFRSQRQIIIDTKKLISDSLKITKDEFRQRSNELGYDQKLLRIRYSKFMGEEFETGGLGITTPEADATEEHDHGGDGDDHEDHEHESDAPSATGKDELTGLDDFVHTHDIESESTFFDQSIKALLRAALNEMWDAELYLRMMKPSTALPYEERALLLIKEIQQRSRVYVERVGFEPPPIKLSERRYAGDLNDISDKRISEKAKIEEYNLYTSLISFKDYLIGNSKIYNSADIQLVGNEFSRRILQNNDITLLKPLASLRKVSQGDKLSKSESDQLLQSLNKILSDFNYKSENQKVISDSLVNFYKKKLTQ</sequence>
<dbReference type="Pfam" id="PF13779">
    <property type="entry name" value="DUF4175"/>
    <property type="match status" value="1"/>
</dbReference>
<protein>
    <submittedName>
        <fullName evidence="3">DUF4175 domain-containing protein</fullName>
    </submittedName>
</protein>
<feature type="transmembrane region" description="Helical" evidence="2">
    <location>
        <begin position="106"/>
        <end position="125"/>
    </location>
</feature>
<evidence type="ECO:0000313" key="4">
    <source>
        <dbReference type="Proteomes" id="UP000559010"/>
    </source>
</evidence>
<evidence type="ECO:0000256" key="1">
    <source>
        <dbReference type="SAM" id="MobiDB-lite"/>
    </source>
</evidence>
<feature type="transmembrane region" description="Helical" evidence="2">
    <location>
        <begin position="31"/>
        <end position="52"/>
    </location>
</feature>
<keyword evidence="4" id="KW-1185">Reference proteome</keyword>